<dbReference type="CDD" id="cd02230">
    <property type="entry name" value="cupin_HP0902-like"/>
    <property type="match status" value="1"/>
</dbReference>
<keyword evidence="2" id="KW-1185">Reference proteome</keyword>
<dbReference type="PANTHER" id="PTHR37694">
    <property type="entry name" value="SLR8022 PROTEIN"/>
    <property type="match status" value="1"/>
</dbReference>
<sequence>MQKLSLDAPAREQLEAAGRAPAGRAARTAVGGHDHLLRQTVIALCAGQELAEHENPGEATVQVLHGRVRLVAGDTEWEGRHGDLLVVPPRSHRLEAVVDSAVLLTVVKQPGRGAPPAG</sequence>
<reference evidence="1 2" key="1">
    <citation type="submission" date="2020-11" db="EMBL/GenBank/DDBJ databases">
        <title>Pseudonocardia abyssalis sp. nov. and Pseudonocardia oceani sp. nov., description and phylogenomic analysis of two novel actinomycetes isolated from the deep Southern Ocean.</title>
        <authorList>
            <person name="Parra J."/>
        </authorList>
    </citation>
    <scope>NUCLEOTIDE SEQUENCE [LARGE SCALE GENOMIC DNA]</scope>
    <source>
        <strain evidence="2">KRD185</strain>
    </source>
</reference>
<protein>
    <submittedName>
        <fullName evidence="1">Cupin domain-containing protein</fullName>
    </submittedName>
</protein>
<accession>A0ABS6UHL7</accession>
<evidence type="ECO:0000313" key="1">
    <source>
        <dbReference type="EMBL" id="MBW0131733.1"/>
    </source>
</evidence>
<evidence type="ECO:0000313" key="2">
    <source>
        <dbReference type="Proteomes" id="UP000694300"/>
    </source>
</evidence>
<dbReference type="PANTHER" id="PTHR37694:SF1">
    <property type="entry name" value="SLR8022 PROTEIN"/>
    <property type="match status" value="1"/>
</dbReference>
<proteinExistence type="predicted"/>
<gene>
    <name evidence="1" type="ORF">I4I82_29260</name>
</gene>
<dbReference type="EMBL" id="JADQDF010000001">
    <property type="protein sequence ID" value="MBW0131733.1"/>
    <property type="molecule type" value="Genomic_DNA"/>
</dbReference>
<organism evidence="1 2">
    <name type="scientific">Pseudonocardia oceani</name>
    <dbReference type="NCBI Taxonomy" id="2792013"/>
    <lineage>
        <taxon>Bacteria</taxon>
        <taxon>Bacillati</taxon>
        <taxon>Actinomycetota</taxon>
        <taxon>Actinomycetes</taxon>
        <taxon>Pseudonocardiales</taxon>
        <taxon>Pseudonocardiaceae</taxon>
        <taxon>Pseudonocardia</taxon>
    </lineage>
</organism>
<dbReference type="RefSeq" id="WP_218596264.1">
    <property type="nucleotide sequence ID" value="NZ_JADQDE010000576.1"/>
</dbReference>
<dbReference type="Proteomes" id="UP000694300">
    <property type="component" value="Unassembled WGS sequence"/>
</dbReference>
<comment type="caution">
    <text evidence="1">The sequence shown here is derived from an EMBL/GenBank/DDBJ whole genome shotgun (WGS) entry which is preliminary data.</text>
</comment>
<name>A0ABS6UHL7_9PSEU</name>